<keyword evidence="4" id="KW-0862">Zinc</keyword>
<dbReference type="PROSITE" id="PS00028">
    <property type="entry name" value="ZINC_FINGER_C2H2_1"/>
    <property type="match status" value="2"/>
</dbReference>
<dbReference type="InterPro" id="IPR051580">
    <property type="entry name" value="ZnF-Chromatin_assoc"/>
</dbReference>
<name>A0A9P8A1C0_MORAP</name>
<proteinExistence type="predicted"/>
<feature type="compositionally biased region" description="Polar residues" evidence="6">
    <location>
        <begin position="783"/>
        <end position="793"/>
    </location>
</feature>
<dbReference type="Gene3D" id="3.30.160.60">
    <property type="entry name" value="Classic Zinc Finger"/>
    <property type="match status" value="1"/>
</dbReference>
<feature type="compositionally biased region" description="Low complexity" evidence="6">
    <location>
        <begin position="796"/>
        <end position="808"/>
    </location>
</feature>
<feature type="compositionally biased region" description="Polar residues" evidence="6">
    <location>
        <begin position="272"/>
        <end position="288"/>
    </location>
</feature>
<feature type="compositionally biased region" description="Polar residues" evidence="6">
    <location>
        <begin position="147"/>
        <end position="164"/>
    </location>
</feature>
<dbReference type="EMBL" id="JAIFTL010000267">
    <property type="protein sequence ID" value="KAG9320681.1"/>
    <property type="molecule type" value="Genomic_DNA"/>
</dbReference>
<sequence length="1035" mass="108853">MPAAIPTPSISITQTPASHSHAAHESSSSLGGSLAFRRPSLALSVGSFHSAQLRRPSFFAPFPYSQSPQHSDLSHGSLPDTYSSSPSRGDVYERDLEAKYCKNFSCCGLTLGDLHALLQHYEESHVRFEEDEDEDLLGAGFTDDDGWSTNSESAPNSPQMGGSRQIDNAFLSASAATAAAAATVAALTAATTKLTPMSLLNAKRKANGVSLSDIYSDDSVFIPDEAVSAFPNSILRASSQAGQPCRKRDLAMFSSSNDVQSPLAKKAAMLHNRSSASSGGDLQSLSAKTSSAEGSNSSLSTASSGTQDELMSTVTGYLEHAIQNGLLPNCGEVGSPAYLLAAEDLLRKRDEIVSMMESIGRSGTSGADKPYRCSVSGCDKAYKNANGLKYHNQHGHCSQSGASEEDKMNAKPYRCTFLECGKCYKNLNGLKYHIEHSHPNLAALLHANIPGFAALDGSNASQAAIAAAAAIAAVKGDSIMMSAINAIMASSNNSSNRAAPPTLLSDQTPESSPNSSPVLGPVGASDNSLSMDLTPMSSPVLGRAIVGQPALSIQTTIGGTKDSPLKLAGLMTPASLSPTLAVAPKSPSQISALTAALQQMQQLASGPLSDRQRRVNQSSSSSAKSDYVPSTYIAKQLQLEEEARRNRGQCQGQQHLAGVPATQSLSESGTQHWPGPEQVLGRGYASGALGYEVSLPTVTPYTSQMSTSTFHSTDSDVGLGLQGSAQGHTASTSSGLYPNLYEPVDASVHISPEQHDNTRPSFSGPKSIMRNESRVNKDDISKKNTSVRFSSATADLGSLGPPLGSVSGTNQPTQTYSSPKMQGDNSLFSMKSSLGYTATGQAQSTYFMGVDGNPNKRQNGKVNGSLGKGGSLEDDEEDKDKERYMPAFLLSNTPGPKASKMEPFMDGASRTSEWDSDPFQQTGPRRDGPSYLPPHLLGEDAPPAEALPASFSSNVRSNGTWSEFGMSKDRSSRLIDDPNLVDEWGTPLLRPNVTSNGPLAVAAHTRTTAAATAASAPESLLTSALHSAKKRLFWG</sequence>
<comment type="caution">
    <text evidence="8">The sequence shown here is derived from an EMBL/GenBank/DDBJ whole genome shotgun (WGS) entry which is preliminary data.</text>
</comment>
<feature type="compositionally biased region" description="Low complexity" evidence="6">
    <location>
        <begin position="289"/>
        <end position="306"/>
    </location>
</feature>
<feature type="region of interest" description="Disordered" evidence="6">
    <location>
        <begin position="851"/>
        <end position="930"/>
    </location>
</feature>
<feature type="region of interest" description="Disordered" evidence="6">
    <location>
        <begin position="495"/>
        <end position="533"/>
    </location>
</feature>
<dbReference type="PANTHER" id="PTHR23057">
    <property type="entry name" value="JUXTAPOSED WITH ANOTHER ZINC FINGER PROTEIN 1"/>
    <property type="match status" value="1"/>
</dbReference>
<evidence type="ECO:0000256" key="4">
    <source>
        <dbReference type="ARBA" id="ARBA00022833"/>
    </source>
</evidence>
<evidence type="ECO:0000256" key="3">
    <source>
        <dbReference type="ARBA" id="ARBA00022771"/>
    </source>
</evidence>
<organism evidence="8 9">
    <name type="scientific">Mortierella alpina</name>
    <name type="common">Oleaginous fungus</name>
    <name type="synonym">Mortierella renispora</name>
    <dbReference type="NCBI Taxonomy" id="64518"/>
    <lineage>
        <taxon>Eukaryota</taxon>
        <taxon>Fungi</taxon>
        <taxon>Fungi incertae sedis</taxon>
        <taxon>Mucoromycota</taxon>
        <taxon>Mortierellomycotina</taxon>
        <taxon>Mortierellomycetes</taxon>
        <taxon>Mortierellales</taxon>
        <taxon>Mortierellaceae</taxon>
        <taxon>Mortierella</taxon>
    </lineage>
</organism>
<dbReference type="PROSITE" id="PS50157">
    <property type="entry name" value="ZINC_FINGER_C2H2_2"/>
    <property type="match status" value="2"/>
</dbReference>
<feature type="domain" description="C2H2-type" evidence="7">
    <location>
        <begin position="371"/>
        <end position="401"/>
    </location>
</feature>
<dbReference type="Proteomes" id="UP000717515">
    <property type="component" value="Unassembled WGS sequence"/>
</dbReference>
<keyword evidence="3 5" id="KW-0863">Zinc-finger</keyword>
<protein>
    <recommendedName>
        <fullName evidence="7">C2H2-type domain-containing protein</fullName>
    </recommendedName>
</protein>
<feature type="region of interest" description="Disordered" evidence="6">
    <location>
        <begin position="1"/>
        <end position="29"/>
    </location>
</feature>
<keyword evidence="2" id="KW-0677">Repeat</keyword>
<dbReference type="GO" id="GO:0008270">
    <property type="term" value="F:zinc ion binding"/>
    <property type="evidence" value="ECO:0007669"/>
    <property type="project" value="UniProtKB-KW"/>
</dbReference>
<evidence type="ECO:0000256" key="2">
    <source>
        <dbReference type="ARBA" id="ARBA00022737"/>
    </source>
</evidence>
<evidence type="ECO:0000256" key="6">
    <source>
        <dbReference type="SAM" id="MobiDB-lite"/>
    </source>
</evidence>
<evidence type="ECO:0000313" key="8">
    <source>
        <dbReference type="EMBL" id="KAG9320681.1"/>
    </source>
</evidence>
<accession>A0A9P8A1C0</accession>
<dbReference type="SMART" id="SM00355">
    <property type="entry name" value="ZnF_C2H2"/>
    <property type="match status" value="3"/>
</dbReference>
<feature type="region of interest" description="Disordered" evidence="6">
    <location>
        <begin position="139"/>
        <end position="164"/>
    </location>
</feature>
<feature type="region of interest" description="Disordered" evidence="6">
    <location>
        <begin position="750"/>
        <end position="822"/>
    </location>
</feature>
<reference evidence="8" key="1">
    <citation type="submission" date="2021-07" db="EMBL/GenBank/DDBJ databases">
        <title>Draft genome of Mortierella alpina, strain LL118, isolated from an aspen leaf litter sample.</title>
        <authorList>
            <person name="Yang S."/>
            <person name="Vinatzer B.A."/>
        </authorList>
    </citation>
    <scope>NUCLEOTIDE SEQUENCE</scope>
    <source>
        <strain evidence="8">LL118</strain>
    </source>
</reference>
<feature type="compositionally biased region" description="Polar residues" evidence="6">
    <location>
        <begin position="661"/>
        <end position="671"/>
    </location>
</feature>
<keyword evidence="1" id="KW-0479">Metal-binding</keyword>
<evidence type="ECO:0000256" key="1">
    <source>
        <dbReference type="ARBA" id="ARBA00022723"/>
    </source>
</evidence>
<dbReference type="AlphaFoldDB" id="A0A9P8A1C0"/>
<feature type="region of interest" description="Disordered" evidence="6">
    <location>
        <begin position="69"/>
        <end position="89"/>
    </location>
</feature>
<feature type="region of interest" description="Disordered" evidence="6">
    <location>
        <begin position="603"/>
        <end position="627"/>
    </location>
</feature>
<feature type="compositionally biased region" description="Low complexity" evidence="6">
    <location>
        <begin position="17"/>
        <end position="29"/>
    </location>
</feature>
<gene>
    <name evidence="8" type="ORF">KVV02_003949</name>
</gene>
<evidence type="ECO:0000313" key="9">
    <source>
        <dbReference type="Proteomes" id="UP000717515"/>
    </source>
</evidence>
<feature type="compositionally biased region" description="Polar residues" evidence="6">
    <location>
        <begin position="504"/>
        <end position="517"/>
    </location>
</feature>
<dbReference type="GO" id="GO:0005634">
    <property type="term" value="C:nucleus"/>
    <property type="evidence" value="ECO:0007669"/>
    <property type="project" value="TreeGrafter"/>
</dbReference>
<feature type="region of interest" description="Disordered" evidence="6">
    <location>
        <begin position="643"/>
        <end position="681"/>
    </location>
</feature>
<feature type="region of interest" description="Disordered" evidence="6">
    <location>
        <begin position="264"/>
        <end position="307"/>
    </location>
</feature>
<evidence type="ECO:0000256" key="5">
    <source>
        <dbReference type="PROSITE-ProRule" id="PRU00042"/>
    </source>
</evidence>
<feature type="compositionally biased region" description="Basic and acidic residues" evidence="6">
    <location>
        <begin position="769"/>
        <end position="782"/>
    </location>
</feature>
<dbReference type="InterPro" id="IPR013087">
    <property type="entry name" value="Znf_C2H2_type"/>
</dbReference>
<evidence type="ECO:0000259" key="7">
    <source>
        <dbReference type="PROSITE" id="PS50157"/>
    </source>
</evidence>
<feature type="compositionally biased region" description="Polar residues" evidence="6">
    <location>
        <begin position="809"/>
        <end position="822"/>
    </location>
</feature>
<dbReference type="PANTHER" id="PTHR23057:SF0">
    <property type="entry name" value="JUXTAPOSED WITH ANOTHER ZINC FINGER PROTEIN 1"/>
    <property type="match status" value="1"/>
</dbReference>
<feature type="domain" description="C2H2-type" evidence="7">
    <location>
        <begin position="413"/>
        <end position="443"/>
    </location>
</feature>